<dbReference type="KEGG" id="pha:PSHAa2093"/>
<dbReference type="STRING" id="326442.PSHAa2093"/>
<dbReference type="InterPro" id="IPR000055">
    <property type="entry name" value="Restrct_endonuc_typeI_TRD"/>
</dbReference>
<gene>
    <name evidence="5" type="primary">hsdS</name>
    <name evidence="5" type="ordered locus">PSHAa2093</name>
</gene>
<evidence type="ECO:0000256" key="3">
    <source>
        <dbReference type="ARBA" id="ARBA00023125"/>
    </source>
</evidence>
<feature type="domain" description="Type I restriction modification DNA specificity" evidence="4">
    <location>
        <begin position="280"/>
        <end position="414"/>
    </location>
</feature>
<dbReference type="Proteomes" id="UP000006843">
    <property type="component" value="Chromosome I"/>
</dbReference>
<accession>Q3IEL0</accession>
<comment type="similarity">
    <text evidence="1">Belongs to the type-I restriction system S methylase family.</text>
</comment>
<reference evidence="5 6" key="1">
    <citation type="journal article" date="2005" name="Genome Res.">
        <title>Coping with cold: the genome of the versatile marine Antarctica bacterium Pseudoalteromonas haloplanktis TAC125.</title>
        <authorList>
            <person name="Medigue C."/>
            <person name="Krin E."/>
            <person name="Pascal G."/>
            <person name="Barbe V."/>
            <person name="Bernsel A."/>
            <person name="Bertin P."/>
            <person name="Cheung F."/>
            <person name="Cruveiller S."/>
            <person name="Damico S."/>
            <person name="Duilio A."/>
            <person name="Fang G."/>
            <person name="Feller G."/>
            <person name="Mangenot S."/>
            <person name="Marino G."/>
            <person name="Nilsson J."/>
            <person name="Parilli E."/>
            <person name="Rocha E."/>
            <person name="Rouy Z."/>
            <person name="Sekowska A."/>
            <person name="Tutino M.L."/>
            <person name="Vallenet D."/>
            <person name="von Heijne G."/>
            <person name="Danchin A."/>
        </authorList>
    </citation>
    <scope>NUCLEOTIDE SEQUENCE [LARGE SCALE GENOMIC DNA]</scope>
    <source>
        <strain evidence="6">TAC 125</strain>
    </source>
</reference>
<protein>
    <submittedName>
        <fullName evidence="5">Type I restriction-modification system, S subunit</fullName>
    </submittedName>
</protein>
<keyword evidence="6" id="KW-1185">Reference proteome</keyword>
<dbReference type="Gene3D" id="3.90.220.20">
    <property type="entry name" value="DNA methylase specificity domains"/>
    <property type="match status" value="2"/>
</dbReference>
<evidence type="ECO:0000313" key="5">
    <source>
        <dbReference type="EMBL" id="CAI87149.1"/>
    </source>
</evidence>
<dbReference type="Gene3D" id="1.10.287.1120">
    <property type="entry name" value="Bipartite methylase S protein"/>
    <property type="match status" value="1"/>
</dbReference>
<dbReference type="GO" id="GO:0009307">
    <property type="term" value="P:DNA restriction-modification system"/>
    <property type="evidence" value="ECO:0007669"/>
    <property type="project" value="UniProtKB-KW"/>
</dbReference>
<dbReference type="SUPFAM" id="SSF116734">
    <property type="entry name" value="DNA methylase specificity domain"/>
    <property type="match status" value="2"/>
</dbReference>
<evidence type="ECO:0000259" key="4">
    <source>
        <dbReference type="Pfam" id="PF01420"/>
    </source>
</evidence>
<dbReference type="PANTHER" id="PTHR43140:SF1">
    <property type="entry name" value="TYPE I RESTRICTION ENZYME ECOKI SPECIFICITY SUBUNIT"/>
    <property type="match status" value="1"/>
</dbReference>
<organism evidence="5 6">
    <name type="scientific">Pseudoalteromonas translucida (strain TAC 125)</name>
    <dbReference type="NCBI Taxonomy" id="326442"/>
    <lineage>
        <taxon>Bacteria</taxon>
        <taxon>Pseudomonadati</taxon>
        <taxon>Pseudomonadota</taxon>
        <taxon>Gammaproteobacteria</taxon>
        <taxon>Alteromonadales</taxon>
        <taxon>Pseudoalteromonadaceae</taxon>
        <taxon>Pseudoalteromonas</taxon>
    </lineage>
</organism>
<evidence type="ECO:0000256" key="1">
    <source>
        <dbReference type="ARBA" id="ARBA00010923"/>
    </source>
</evidence>
<dbReference type="PANTHER" id="PTHR43140">
    <property type="entry name" value="TYPE-1 RESTRICTION ENZYME ECOKI SPECIFICITY PROTEIN"/>
    <property type="match status" value="1"/>
</dbReference>
<evidence type="ECO:0000313" key="6">
    <source>
        <dbReference type="Proteomes" id="UP000006843"/>
    </source>
</evidence>
<dbReference type="InterPro" id="IPR044946">
    <property type="entry name" value="Restrct_endonuc_typeI_TRD_sf"/>
</dbReference>
<sequence length="442" mass="49012">MTGTALSGRKYKAYPEYQNSDIDWLRKIPNYWQTIPLRLILDTRKGVAFKSNDFTSSGIRVVKASDIKKLTINSSEVYLPTNYISIYPKAILRKGDIILSTVGSNPDVKNSAVGQIGVVPEHLDGALLNQNTVVFEPKEDKIHREFLFKVIQMNGYRDHLDLNAHGTANQSSLSISDMLNFYIPIPPKNEQQKIASFLDHETAKIDTLIAKQEKLIELLKEKRQAVISHAVTKGLNPNAPMRDSGVEWLGEVPEHWLIGSLRWKVSISSGEGLSSNLVEKNKTELKKIPVIGGNGVMGFSESSNTHKTAIAIGRVGALCGNVHLINYISWITDNALKISSWDGFDENYLISLLKAANLNNLASTTAQPLITGEQIKSLIVVIPPLKEQIKINLKLTKIVNLFDKLEKRSKDGINLLKERKTALISAAVTGKIDVRNWKVGGS</sequence>
<proteinExistence type="inferred from homology"/>
<dbReference type="HOGENOM" id="CLU_021095_1_2_6"/>
<dbReference type="REBASE" id="11446">
    <property type="entry name" value="S.PhaTORF2094P"/>
</dbReference>
<feature type="domain" description="Type I restriction modification DNA specificity" evidence="4">
    <location>
        <begin position="31"/>
        <end position="215"/>
    </location>
</feature>
<dbReference type="Pfam" id="PF01420">
    <property type="entry name" value="Methylase_S"/>
    <property type="match status" value="2"/>
</dbReference>
<keyword evidence="3" id="KW-0238">DNA-binding</keyword>
<dbReference type="PATRIC" id="fig|326442.8.peg.2018"/>
<dbReference type="BioCyc" id="PHAL326442:PSHA_RS10345-MONOMER"/>
<dbReference type="CDD" id="cd17266">
    <property type="entry name" value="RMtype1_S_Sau1132ORF3780P-TRD2-CR2_like"/>
    <property type="match status" value="1"/>
</dbReference>
<keyword evidence="2" id="KW-0680">Restriction system</keyword>
<evidence type="ECO:0000256" key="2">
    <source>
        <dbReference type="ARBA" id="ARBA00022747"/>
    </source>
</evidence>
<dbReference type="eggNOG" id="COG0732">
    <property type="taxonomic scope" value="Bacteria"/>
</dbReference>
<name>Q3IEL0_PSET1</name>
<dbReference type="InterPro" id="IPR051212">
    <property type="entry name" value="Type-I_RE_S_subunit"/>
</dbReference>
<dbReference type="EMBL" id="CR954246">
    <property type="protein sequence ID" value="CAI87149.1"/>
    <property type="molecule type" value="Genomic_DNA"/>
</dbReference>
<dbReference type="GO" id="GO:0003677">
    <property type="term" value="F:DNA binding"/>
    <property type="evidence" value="ECO:0007669"/>
    <property type="project" value="UniProtKB-KW"/>
</dbReference>
<dbReference type="AlphaFoldDB" id="Q3IEL0"/>